<feature type="non-terminal residue" evidence="2">
    <location>
        <position position="278"/>
    </location>
</feature>
<comment type="caution">
    <text evidence="2">The sequence shown here is derived from an EMBL/GenBank/DDBJ whole genome shotgun (WGS) entry which is preliminary data.</text>
</comment>
<proteinExistence type="predicted"/>
<name>X1S6V7_9ZZZZ</name>
<dbReference type="InterPro" id="IPR029062">
    <property type="entry name" value="Class_I_gatase-like"/>
</dbReference>
<dbReference type="Gene3D" id="3.40.50.880">
    <property type="match status" value="1"/>
</dbReference>
<dbReference type="InterPro" id="IPR055458">
    <property type="entry name" value="IFT52_GIFT"/>
</dbReference>
<evidence type="ECO:0000259" key="1">
    <source>
        <dbReference type="Pfam" id="PF23355"/>
    </source>
</evidence>
<organism evidence="2">
    <name type="scientific">marine sediment metagenome</name>
    <dbReference type="NCBI Taxonomy" id="412755"/>
    <lineage>
        <taxon>unclassified sequences</taxon>
        <taxon>metagenomes</taxon>
        <taxon>ecological metagenomes</taxon>
    </lineage>
</organism>
<dbReference type="Pfam" id="PF23355">
    <property type="entry name" value="IFT52_GIFT"/>
    <property type="match status" value="1"/>
</dbReference>
<dbReference type="AlphaFoldDB" id="X1S6V7"/>
<accession>X1S6V7</accession>
<evidence type="ECO:0000313" key="2">
    <source>
        <dbReference type="EMBL" id="GAI63514.1"/>
    </source>
</evidence>
<feature type="domain" description="IFT52 GIFT" evidence="1">
    <location>
        <begin position="33"/>
        <end position="118"/>
    </location>
</feature>
<protein>
    <recommendedName>
        <fullName evidence="1">IFT52 GIFT domain-containing protein</fullName>
    </recommendedName>
</protein>
<gene>
    <name evidence="2" type="ORF">S12H4_05357</name>
</gene>
<dbReference type="SUPFAM" id="SSF52317">
    <property type="entry name" value="Class I glutamine amidotransferase-like"/>
    <property type="match status" value="1"/>
</dbReference>
<reference evidence="2" key="1">
    <citation type="journal article" date="2014" name="Front. Microbiol.">
        <title>High frequency of phylogenetically diverse reductive dehalogenase-homologous genes in deep subseafloor sedimentary metagenomes.</title>
        <authorList>
            <person name="Kawai M."/>
            <person name="Futagami T."/>
            <person name="Toyoda A."/>
            <person name="Takaki Y."/>
            <person name="Nishi S."/>
            <person name="Hori S."/>
            <person name="Arai W."/>
            <person name="Tsubouchi T."/>
            <person name="Morono Y."/>
            <person name="Uchiyama I."/>
            <person name="Ito T."/>
            <person name="Fujiyama A."/>
            <person name="Inagaki F."/>
            <person name="Takami H."/>
        </authorList>
    </citation>
    <scope>NUCLEOTIDE SEQUENCE</scope>
    <source>
        <strain evidence="2">Expedition CK06-06</strain>
    </source>
</reference>
<sequence length="278" mass="31606">MSTEFNIGFDYSHKNKLIIEDPGFTDFIEFLFNSDLKLGKIEAGINYKKLSAYNVFIIGVPIAESYLTPEEIEDLLKYVKDGGSLLIINDKGGDHENKNNLSELTKHFGVKFNHDQLFDNENFSKDNSRPIIKEFKKHFITRDITQIIHSVGCTLEIDKSVENEDIDVSAVALSSEESAWHKYFDGEEWVDEPAKSLPIIAIGHYGMGKIVAIGNLSLFSGFHDSYGIHAADNFKLISNVISWLMNKAHSQEAQLSQPIYTAIPIEQDLYYWMKEKLD</sequence>
<dbReference type="EMBL" id="BARW01001759">
    <property type="protein sequence ID" value="GAI63514.1"/>
    <property type="molecule type" value="Genomic_DNA"/>
</dbReference>